<dbReference type="InterPro" id="IPR029058">
    <property type="entry name" value="AB_hydrolase_fold"/>
</dbReference>
<protein>
    <recommendedName>
        <fullName evidence="4">Xaa-Pro dipeptidyl-peptidase C-terminal domain-containing protein</fullName>
    </recommendedName>
</protein>
<evidence type="ECO:0000256" key="3">
    <source>
        <dbReference type="SAM" id="SignalP"/>
    </source>
</evidence>
<dbReference type="Pfam" id="PF02129">
    <property type="entry name" value="Peptidase_S15"/>
    <property type="match status" value="1"/>
</dbReference>
<dbReference type="SUPFAM" id="SSF53474">
    <property type="entry name" value="alpha/beta-Hydrolases"/>
    <property type="match status" value="1"/>
</dbReference>
<evidence type="ECO:0000313" key="6">
    <source>
        <dbReference type="Proteomes" id="UP000624183"/>
    </source>
</evidence>
<dbReference type="SUPFAM" id="SSF49785">
    <property type="entry name" value="Galactose-binding domain-like"/>
    <property type="match status" value="1"/>
</dbReference>
<dbReference type="InterPro" id="IPR005674">
    <property type="entry name" value="CocE/Ser_esterase"/>
</dbReference>
<proteinExistence type="predicted"/>
<evidence type="ECO:0000259" key="4">
    <source>
        <dbReference type="SMART" id="SM00939"/>
    </source>
</evidence>
<gene>
    <name evidence="5" type="ORF">GCM10010328_45240</name>
</gene>
<dbReference type="Pfam" id="PF08530">
    <property type="entry name" value="PepX_C"/>
    <property type="match status" value="1"/>
</dbReference>
<keyword evidence="6" id="KW-1185">Reference proteome</keyword>
<dbReference type="NCBIfam" id="TIGR00976">
    <property type="entry name" value="CocE_NonD"/>
    <property type="match status" value="2"/>
</dbReference>
<feature type="region of interest" description="Disordered" evidence="2">
    <location>
        <begin position="400"/>
        <end position="474"/>
    </location>
</feature>
<dbReference type="InterPro" id="IPR008979">
    <property type="entry name" value="Galactose-bd-like_sf"/>
</dbReference>
<dbReference type="InterPro" id="IPR000383">
    <property type="entry name" value="Xaa-Pro-like_dom"/>
</dbReference>
<feature type="chain" id="PRO_5045866192" description="Xaa-Pro dipeptidyl-peptidase C-terminal domain-containing protein" evidence="3">
    <location>
        <begin position="42"/>
        <end position="610"/>
    </location>
</feature>
<evidence type="ECO:0000256" key="2">
    <source>
        <dbReference type="SAM" id="MobiDB-lite"/>
    </source>
</evidence>
<keyword evidence="1" id="KW-0378">Hydrolase</keyword>
<dbReference type="Gene3D" id="3.40.50.1820">
    <property type="entry name" value="alpha/beta hydrolase"/>
    <property type="match status" value="2"/>
</dbReference>
<dbReference type="EMBL" id="BMUW01000008">
    <property type="protein sequence ID" value="GGZ65328.1"/>
    <property type="molecule type" value="Genomic_DNA"/>
</dbReference>
<dbReference type="SMART" id="SM00939">
    <property type="entry name" value="PepX_C"/>
    <property type="match status" value="1"/>
</dbReference>
<organism evidence="5 6">
    <name type="scientific">Streptomyces rubiginosohelvolus</name>
    <dbReference type="NCBI Taxonomy" id="67362"/>
    <lineage>
        <taxon>Bacteria</taxon>
        <taxon>Bacillati</taxon>
        <taxon>Actinomycetota</taxon>
        <taxon>Actinomycetes</taxon>
        <taxon>Kitasatosporales</taxon>
        <taxon>Streptomycetaceae</taxon>
        <taxon>Streptomyces</taxon>
    </lineage>
</organism>
<accession>A0ABQ3C6C8</accession>
<sequence>MKPRRTTSRPTNRAAQLAAAGLVTALALTVTLVAPATPAAAAAPQEAGNRAAIATATDGVTHGENDRVPEGAVWTQHYFPSSDGSDTELHADVLLPEGLAEGEKVPVILSAGAYFGHAGEIVPEGHERSGPSARFQDFMKGTDLFEKGYAFVMVDTRGFGGSTGCLDFGGPGDRADVEAAIDWSADRPWSTGAVGMYGKSFDALTGLIGNNADRDALKAVVAQEPVWDAYRLIHSNGVPRPNAVATATTYNAIAAMPGMKDDDARYRANADYEKKHPECFVENSDGYRVADPADPYWTERDQSEKAEGTDTPLFFTQGFTESNTKPEGMREFLANHQGPKRGWLGPWDHVRGNEKDEKGRLEMGRAGWFEETMSFYDQYLKGEKPTAAHPPYAIQDSTGAWRAQKTWPETDRSVTVPLGDGVYVDSGKAPSASGKSGEASGDASVKKPGKTPGASYVVRSRPLDRPTRITGTPRISMTAEGEGNVMVKLYDVAEDGKAVMFDEQVSRLDADRPALDLKSADWTLDAGHTLAVEIGTIGTGDWLDTPSRQTVRITNARLDLALDDPSDDTPTAGERAPYLDTYISAYTTRLPTGKPTFTLPAPEDRTKNAL</sequence>
<feature type="signal peptide" evidence="3">
    <location>
        <begin position="1"/>
        <end position="41"/>
    </location>
</feature>
<feature type="domain" description="Xaa-Pro dipeptidyl-peptidase C-terminal" evidence="4">
    <location>
        <begin position="373"/>
        <end position="571"/>
    </location>
</feature>
<evidence type="ECO:0000313" key="5">
    <source>
        <dbReference type="EMBL" id="GGZ65328.1"/>
    </source>
</evidence>
<keyword evidence="3" id="KW-0732">Signal</keyword>
<dbReference type="Gene3D" id="2.60.120.260">
    <property type="entry name" value="Galactose-binding domain-like"/>
    <property type="match status" value="1"/>
</dbReference>
<comment type="caution">
    <text evidence="5">The sequence shown here is derived from an EMBL/GenBank/DDBJ whole genome shotgun (WGS) entry which is preliminary data.</text>
</comment>
<feature type="compositionally biased region" description="Low complexity" evidence="2">
    <location>
        <begin position="425"/>
        <end position="443"/>
    </location>
</feature>
<dbReference type="InterPro" id="IPR013736">
    <property type="entry name" value="Xaa-Pro_dipept_C"/>
</dbReference>
<reference evidence="6" key="1">
    <citation type="journal article" date="2019" name="Int. J. Syst. Evol. Microbiol.">
        <title>The Global Catalogue of Microorganisms (GCM) 10K type strain sequencing project: providing services to taxonomists for standard genome sequencing and annotation.</title>
        <authorList>
            <consortium name="The Broad Institute Genomics Platform"/>
            <consortium name="The Broad Institute Genome Sequencing Center for Infectious Disease"/>
            <person name="Wu L."/>
            <person name="Ma J."/>
        </authorList>
    </citation>
    <scope>NUCLEOTIDE SEQUENCE [LARGE SCALE GENOMIC DNA]</scope>
    <source>
        <strain evidence="6">JCM 4602</strain>
    </source>
</reference>
<name>A0ABQ3C6C8_9ACTN</name>
<dbReference type="Proteomes" id="UP000624183">
    <property type="component" value="Unassembled WGS sequence"/>
</dbReference>
<evidence type="ECO:0000256" key="1">
    <source>
        <dbReference type="ARBA" id="ARBA00022801"/>
    </source>
</evidence>